<dbReference type="InterPro" id="IPR000341">
    <property type="entry name" value="PI3K_Ras-bd_dom"/>
</dbReference>
<dbReference type="Pfam" id="PF00794">
    <property type="entry name" value="PI3K_rbd"/>
    <property type="match status" value="1"/>
</dbReference>
<feature type="domain" description="PI3K-RBD" evidence="14">
    <location>
        <begin position="356"/>
        <end position="444"/>
    </location>
</feature>
<dbReference type="GO" id="GO:0048015">
    <property type="term" value="P:phosphatidylinositol-mediated signaling"/>
    <property type="evidence" value="ECO:0007669"/>
    <property type="project" value="TreeGrafter"/>
</dbReference>
<dbReference type="SMART" id="SM00144">
    <property type="entry name" value="PI3K_rbd"/>
    <property type="match status" value="1"/>
</dbReference>
<evidence type="ECO:0000259" key="11">
    <source>
        <dbReference type="PROSITE" id="PS50195"/>
    </source>
</evidence>
<dbReference type="PROSITE" id="PS51545">
    <property type="entry name" value="PIK_HELICAL"/>
    <property type="match status" value="1"/>
</dbReference>
<dbReference type="FunFam" id="1.25.40.70:FF:000014">
    <property type="entry name" value="Phosphatidylinositol-4-phosphate 3-kinase C2 domain-containing subunit beta"/>
    <property type="match status" value="1"/>
</dbReference>
<evidence type="ECO:0000256" key="9">
    <source>
        <dbReference type="SAM" id="MobiDB-lite"/>
    </source>
</evidence>
<dbReference type="Pfam" id="PF00792">
    <property type="entry name" value="PI3K_C2"/>
    <property type="match status" value="1"/>
</dbReference>
<accession>A0A2R5L5T9</accession>
<dbReference type="GO" id="GO:0005524">
    <property type="term" value="F:ATP binding"/>
    <property type="evidence" value="ECO:0007669"/>
    <property type="project" value="UniProtKB-KW"/>
</dbReference>
<protein>
    <submittedName>
        <fullName evidence="16">Putative phosphatidylinositol 3-kinase vps34 involved in signal transduction</fullName>
    </submittedName>
</protein>
<dbReference type="PANTHER" id="PTHR10048:SF14">
    <property type="entry name" value="LD28067P"/>
    <property type="match status" value="1"/>
</dbReference>
<dbReference type="GO" id="GO:0016477">
    <property type="term" value="P:cell migration"/>
    <property type="evidence" value="ECO:0007669"/>
    <property type="project" value="TreeGrafter"/>
</dbReference>
<reference evidence="16" key="1">
    <citation type="submission" date="2018-03" db="EMBL/GenBank/DDBJ databases">
        <title>The relapsing fever spirochete Borrelia turicatae persists in the highly oxidative environment of its soft-bodied tick vector.</title>
        <authorList>
            <person name="Bourret T.J."/>
            <person name="Boyle W.K."/>
            <person name="Valenzuela J.G."/>
            <person name="Oliveira F."/>
            <person name="Lopez J.E."/>
        </authorList>
    </citation>
    <scope>NUCLEOTIDE SEQUENCE</scope>
    <source>
        <strain evidence="16">Kansas strain/isolate</strain>
        <tissue evidence="16">Salivary glands</tissue>
    </source>
</reference>
<dbReference type="SUPFAM" id="SSF54236">
    <property type="entry name" value="Ubiquitin-like"/>
    <property type="match status" value="1"/>
</dbReference>
<dbReference type="InterPro" id="IPR000403">
    <property type="entry name" value="PI3/4_kinase_cat_dom"/>
</dbReference>
<dbReference type="Gene3D" id="3.30.1520.10">
    <property type="entry name" value="Phox-like domain"/>
    <property type="match status" value="1"/>
</dbReference>
<dbReference type="GO" id="GO:0035091">
    <property type="term" value="F:phosphatidylinositol binding"/>
    <property type="evidence" value="ECO:0007669"/>
    <property type="project" value="InterPro"/>
</dbReference>
<dbReference type="PROSITE" id="PS50004">
    <property type="entry name" value="C2"/>
    <property type="match status" value="1"/>
</dbReference>
<dbReference type="Gene3D" id="1.10.1070.11">
    <property type="entry name" value="Phosphatidylinositol 3-/4-kinase, catalytic domain"/>
    <property type="match status" value="1"/>
</dbReference>
<evidence type="ECO:0000256" key="4">
    <source>
        <dbReference type="ARBA" id="ARBA00022840"/>
    </source>
</evidence>
<dbReference type="GO" id="GO:0005737">
    <property type="term" value="C:cytoplasm"/>
    <property type="evidence" value="ECO:0007669"/>
    <property type="project" value="TreeGrafter"/>
</dbReference>
<dbReference type="CDD" id="cd04012">
    <property type="entry name" value="C2A_PI3K_class_II"/>
    <property type="match status" value="1"/>
</dbReference>
<dbReference type="SMART" id="SM00146">
    <property type="entry name" value="PI3Kc"/>
    <property type="match status" value="1"/>
</dbReference>
<dbReference type="GO" id="GO:0043491">
    <property type="term" value="P:phosphatidylinositol 3-kinase/protein kinase B signal transduction"/>
    <property type="evidence" value="ECO:0007669"/>
    <property type="project" value="TreeGrafter"/>
</dbReference>
<dbReference type="PROSITE" id="PS51546">
    <property type="entry name" value="PI3K_RBD"/>
    <property type="match status" value="1"/>
</dbReference>
<dbReference type="Pfam" id="PF00787">
    <property type="entry name" value="PX"/>
    <property type="match status" value="1"/>
</dbReference>
<dbReference type="EMBL" id="GGLE01000735">
    <property type="protein sequence ID" value="MBY04861.1"/>
    <property type="molecule type" value="Transcribed_RNA"/>
</dbReference>
<dbReference type="FunFam" id="3.30.1520.10:FF:000006">
    <property type="entry name" value="Phosphatidylinositol 4-phosphate 3-kinase C2 domain-containing subunit alpha"/>
    <property type="match status" value="1"/>
</dbReference>
<evidence type="ECO:0000259" key="13">
    <source>
        <dbReference type="PROSITE" id="PS51545"/>
    </source>
</evidence>
<evidence type="ECO:0000259" key="10">
    <source>
        <dbReference type="PROSITE" id="PS50004"/>
    </source>
</evidence>
<feature type="domain" description="C2" evidence="10">
    <location>
        <begin position="1503"/>
        <end position="1621"/>
    </location>
</feature>
<feature type="region of interest" description="Disordered" evidence="9">
    <location>
        <begin position="252"/>
        <end position="289"/>
    </location>
</feature>
<dbReference type="CDD" id="cd05166">
    <property type="entry name" value="PI3Kc_II"/>
    <property type="match status" value="1"/>
</dbReference>
<dbReference type="FunFam" id="3.30.1010.10:FF:000001">
    <property type="entry name" value="Phosphatidylinositol 4-phosphate 3-kinase C2 domain-containing subunit beta"/>
    <property type="match status" value="1"/>
</dbReference>
<dbReference type="InterPro" id="IPR011009">
    <property type="entry name" value="Kinase-like_dom_sf"/>
</dbReference>
<feature type="domain" description="PIK helical" evidence="13">
    <location>
        <begin position="801"/>
        <end position="977"/>
    </location>
</feature>
<dbReference type="Pfam" id="PF00613">
    <property type="entry name" value="PI3Ka"/>
    <property type="match status" value="1"/>
</dbReference>
<evidence type="ECO:0000259" key="15">
    <source>
        <dbReference type="PROSITE" id="PS51547"/>
    </source>
</evidence>
<evidence type="ECO:0000256" key="7">
    <source>
        <dbReference type="ARBA" id="ARBA00029297"/>
    </source>
</evidence>
<dbReference type="InterPro" id="IPR001263">
    <property type="entry name" value="PI3K_accessory_dom"/>
</dbReference>
<dbReference type="GO" id="GO:0005886">
    <property type="term" value="C:plasma membrane"/>
    <property type="evidence" value="ECO:0007669"/>
    <property type="project" value="TreeGrafter"/>
</dbReference>
<dbReference type="Gene3D" id="3.10.20.90">
    <property type="entry name" value="Phosphatidylinositol 3-kinase Catalytic Subunit, Chain A, domain 1"/>
    <property type="match status" value="1"/>
</dbReference>
<dbReference type="SMART" id="SM00239">
    <property type="entry name" value="C2"/>
    <property type="match status" value="1"/>
</dbReference>
<dbReference type="InterPro" id="IPR029071">
    <property type="entry name" value="Ubiquitin-like_domsf"/>
</dbReference>
<dbReference type="PROSITE" id="PS50195">
    <property type="entry name" value="PX"/>
    <property type="match status" value="1"/>
</dbReference>
<dbReference type="InterPro" id="IPR016024">
    <property type="entry name" value="ARM-type_fold"/>
</dbReference>
<comment type="similarity">
    <text evidence="8">Belongs to the PI3/PI4-kinase family.</text>
</comment>
<keyword evidence="2" id="KW-0547">Nucleotide-binding</keyword>
<dbReference type="PROSITE" id="PS50290">
    <property type="entry name" value="PI3_4_KINASE_3"/>
    <property type="match status" value="1"/>
</dbReference>
<dbReference type="Gene3D" id="3.30.1010.10">
    <property type="entry name" value="Phosphatidylinositol 3-kinase Catalytic Subunit, Chain A, domain 4"/>
    <property type="match status" value="1"/>
</dbReference>
<dbReference type="Gene3D" id="1.25.40.70">
    <property type="entry name" value="Phosphatidylinositol 3-kinase, accessory domain (PIK)"/>
    <property type="match status" value="1"/>
</dbReference>
<comment type="catalytic activity">
    <reaction evidence="7">
        <text>a 1,2-diacyl-sn-glycero-3-phospho-(1D-myo-inositol 4-phosphate) + ATP = a 1,2-diacyl-sn-glycero-3-phospho-(1D-myo-inositol-3,4-bisphosphate) + ADP + H(+)</text>
        <dbReference type="Rhea" id="RHEA:18373"/>
        <dbReference type="ChEBI" id="CHEBI:15378"/>
        <dbReference type="ChEBI" id="CHEBI:30616"/>
        <dbReference type="ChEBI" id="CHEBI:57658"/>
        <dbReference type="ChEBI" id="CHEBI:58178"/>
        <dbReference type="ChEBI" id="CHEBI:456216"/>
        <dbReference type="EC" id="2.7.1.154"/>
    </reaction>
    <physiologicalReaction direction="left-to-right" evidence="7">
        <dbReference type="Rhea" id="RHEA:18374"/>
    </physiologicalReaction>
</comment>
<dbReference type="FunFam" id="1.10.1070.11:FF:000001">
    <property type="entry name" value="Phosphatidylinositol 4,5-bisphosphate 3-kinase catalytic subunit"/>
    <property type="match status" value="1"/>
</dbReference>
<dbReference type="PROSITE" id="PS51547">
    <property type="entry name" value="C2_PI3K"/>
    <property type="match status" value="1"/>
</dbReference>
<dbReference type="InterPro" id="IPR015433">
    <property type="entry name" value="PI3/4_kinase"/>
</dbReference>
<dbReference type="InterPro" id="IPR036940">
    <property type="entry name" value="PI3/4_kinase_cat_sf"/>
</dbReference>
<dbReference type="Gene3D" id="2.60.40.150">
    <property type="entry name" value="C2 domain"/>
    <property type="match status" value="2"/>
</dbReference>
<dbReference type="SUPFAM" id="SSF48371">
    <property type="entry name" value="ARM repeat"/>
    <property type="match status" value="1"/>
</dbReference>
<evidence type="ECO:0000256" key="8">
    <source>
        <dbReference type="PROSITE-ProRule" id="PRU00880"/>
    </source>
</evidence>
<dbReference type="InterPro" id="IPR018936">
    <property type="entry name" value="PI3/4_kinase_CS"/>
</dbReference>
<keyword evidence="3 16" id="KW-0418">Kinase</keyword>
<evidence type="ECO:0000313" key="16">
    <source>
        <dbReference type="EMBL" id="MBY04861.1"/>
    </source>
</evidence>
<name>A0A2R5L5T9_9ACAR</name>
<dbReference type="InterPro" id="IPR001683">
    <property type="entry name" value="PX_dom"/>
</dbReference>
<dbReference type="InterPro" id="IPR000008">
    <property type="entry name" value="C2_dom"/>
</dbReference>
<dbReference type="InterPro" id="IPR035892">
    <property type="entry name" value="C2_domain_sf"/>
</dbReference>
<proteinExistence type="inferred from homology"/>
<evidence type="ECO:0000256" key="2">
    <source>
        <dbReference type="ARBA" id="ARBA00022741"/>
    </source>
</evidence>
<sequence length="1631" mass="185765">MAEGGQGAPHLPPRAFTVQRCTENGFHLGGTRAVFSSTMFTTESPSTSRPPVPPRRTILPVQCNRACDLSVVPPTPSSASTWTSSDLMLIDQQVTRPSVQSIEALFLENTTCRQQSSAGSTTVQQLLGSRWSSQQQYSAFERTEMTHSNSAPNFSALVSAGPSPSHGVNLNSAVPSKDEIEKKMFGFMRKKQDNNLIDLACETEVVRAAQRESARLSGNTLDDLLAMFDPLREAEEEVTLIVEQEPRVPRCSAEPKVSLVPDSAAQVPPSTSSGRCSPEGRESPVSLEKVQQQRHAQRLNQLNDLKVVHQEVGANDDTDTFWTKVKHLRSEFLHEDHHTNIGLVVSPTIENKWEEHISIKLDIMTEFSDRSFCFTCSISTSIEHIISNTICSFKDDLEDIQLENYVLKVRGLAEYFTPDSFLKEYEYIHQCYKSVQTVCLTLMDVRDLKRPWSRTLQDDGEFLEVKTSSLLSPSFGGVSYDSVSILIETFQKEAKKLLCAASSGSNQPRGVIQAVKAICAMLSKIEILEIIHAVEGVKQVCSQAVEVSSLDGDFSTKQDIEEIRAQVRRGSILNSERLAEAVLCALLQLQSALRTLISIYCRSFCVNFGLPLPDAQVKKELRSVTTFQDTFLFSVSTVHQLKSQWIAEYDHFQISCELRYGADVLSVGETRNLSASHNFFDLIVFDEWVEMKVFMKLLPRETSLYIMLHGIEVSQDGRSSDPPRPERTLLAWCGLPLFNSRRQLVQGSMFLGLWSAEVDQKCGPAQSNDAFSCPVLRVQFPEFDCSVVFPEVRKDDIETRKPRLPCLDSVVIQDILDVLEKDPLSVPTAEERRYFWDNRHYVVEVPQLLPKVFLSVQAWSWGHLPDIYFLLTQWKPASPIHALTLLLPLFPDTEVRKAAVKWIKNIGSDELCDHLPQLVQALRFETWEDSPVAWFLLERSLTSVRVAHQMYWLLKQNMENPLTLRRMKLMVRMLLVITGRAFRAIVERQEEHLNQLCIIAENIKDTRDSLRLEKLLQELEIVHSSLEESLTCLPLNPAMEVCGIDVKSCSYFTSNTLPLKIVYRSTEANAKMLQTIYKVGDDLRQDMLTLQMIRIMDKFWLKEGLDLKIITFACVATGSRKGMVEMVTEAETLRKIQTEHGLTGSFKDRPISEWLQKHNTSELEYQQAVENFTLSCAGYCVATYVLGICDRHNDNIMLKTSGHMFHIDFGKFLGDSQMFVNIRRDRAPFVLTPDMVYVINGGEKPTKRFQTFIDLCCRAFNIVRQNSNIFVTLFQLMVASGIPGVTSDAVNFIQKSLLLGSSEIEATAHFTRLIEESLSSRFTQFNFFVHNIAQLRFTGDHNDGLLLSFVPRTFTHETDGRIISLGVVDCQKRYEPEKHYTYVIRVIRECQTPSMSVFRTFAEFLELYQKLVRFFPLAKFYPLSRGSIVGRSNTREVALKRKVDVEHFLRSLMTMAEEVSHCSLVYTFFHPLLRDQEGMTAATCKRKSVPQQQAQDVAVHRNGPSRIKLSMHYKGGNLLIMVMHAENLFCERKEAPDAYVKTYLHKDVDKTTKKKTKVVSRNSHPSFMELLAYEYPLEVVREKLLEVSVWDYDRVQENEFLGATAIDLWKMNLTRESVNWYDLHNRRFKVQ</sequence>
<organism evidence="16">
    <name type="scientific">Ornithodoros turicata</name>
    <dbReference type="NCBI Taxonomy" id="34597"/>
    <lineage>
        <taxon>Eukaryota</taxon>
        <taxon>Metazoa</taxon>
        <taxon>Ecdysozoa</taxon>
        <taxon>Arthropoda</taxon>
        <taxon>Chelicerata</taxon>
        <taxon>Arachnida</taxon>
        <taxon>Acari</taxon>
        <taxon>Parasitiformes</taxon>
        <taxon>Ixodida</taxon>
        <taxon>Ixodoidea</taxon>
        <taxon>Argasidae</taxon>
        <taxon>Ornithodorinae</taxon>
        <taxon>Ornithodoros</taxon>
    </lineage>
</organism>
<dbReference type="CDD" id="cd06884">
    <property type="entry name" value="PX_PI3K_C2_68D"/>
    <property type="match status" value="1"/>
</dbReference>
<dbReference type="SUPFAM" id="SSF49562">
    <property type="entry name" value="C2 domain (Calcium/lipid-binding domain, CaLB)"/>
    <property type="match status" value="2"/>
</dbReference>
<dbReference type="SMART" id="SM00145">
    <property type="entry name" value="PI3Ka"/>
    <property type="match status" value="1"/>
</dbReference>
<keyword evidence="4" id="KW-0067">ATP-binding</keyword>
<evidence type="ECO:0000256" key="5">
    <source>
        <dbReference type="ARBA" id="ARBA00023098"/>
    </source>
</evidence>
<dbReference type="InterPro" id="IPR042236">
    <property type="entry name" value="PI3K_accessory_sf"/>
</dbReference>
<dbReference type="PANTHER" id="PTHR10048">
    <property type="entry name" value="PHOSPHATIDYLINOSITOL KINASE"/>
    <property type="match status" value="1"/>
</dbReference>
<evidence type="ECO:0000259" key="14">
    <source>
        <dbReference type="PROSITE" id="PS51546"/>
    </source>
</evidence>
<feature type="domain" description="C2 PI3K-type" evidence="15">
    <location>
        <begin position="627"/>
        <end position="790"/>
    </location>
</feature>
<keyword evidence="5" id="KW-0443">Lipid metabolism</keyword>
<keyword evidence="1" id="KW-0808">Transferase</keyword>
<dbReference type="SMART" id="SM00312">
    <property type="entry name" value="PX"/>
    <property type="match status" value="1"/>
</dbReference>
<dbReference type="Pfam" id="PF00168">
    <property type="entry name" value="C2"/>
    <property type="match status" value="1"/>
</dbReference>
<dbReference type="InterPro" id="IPR002420">
    <property type="entry name" value="PI3K-type_C2_dom"/>
</dbReference>
<dbReference type="InterPro" id="IPR036871">
    <property type="entry name" value="PX_dom_sf"/>
</dbReference>
<dbReference type="Pfam" id="PF00454">
    <property type="entry name" value="PI3_PI4_kinase"/>
    <property type="match status" value="1"/>
</dbReference>
<evidence type="ECO:0000256" key="3">
    <source>
        <dbReference type="ARBA" id="ARBA00022777"/>
    </source>
</evidence>
<evidence type="ECO:0000256" key="6">
    <source>
        <dbReference type="ARBA" id="ARBA00023985"/>
    </source>
</evidence>
<dbReference type="SUPFAM" id="SSF64268">
    <property type="entry name" value="PX domain"/>
    <property type="match status" value="1"/>
</dbReference>
<dbReference type="GO" id="GO:0035005">
    <property type="term" value="F:1-phosphatidylinositol-4-phosphate 3-kinase activity"/>
    <property type="evidence" value="ECO:0007669"/>
    <property type="project" value="UniProtKB-EC"/>
</dbReference>
<feature type="domain" description="PX" evidence="11">
    <location>
        <begin position="1360"/>
        <end position="1476"/>
    </location>
</feature>
<feature type="domain" description="PI3K/PI4K catalytic" evidence="12">
    <location>
        <begin position="1045"/>
        <end position="1322"/>
    </location>
</feature>
<dbReference type="SUPFAM" id="SSF56112">
    <property type="entry name" value="Protein kinase-like (PK-like)"/>
    <property type="match status" value="1"/>
</dbReference>
<dbReference type="GO" id="GO:0016303">
    <property type="term" value="F:1-phosphatidylinositol-3-kinase activity"/>
    <property type="evidence" value="ECO:0007669"/>
    <property type="project" value="UniProtKB-EC"/>
</dbReference>
<comment type="catalytic activity">
    <reaction evidence="6">
        <text>a 1,2-diacyl-sn-glycero-3-phospho-(1D-myo-inositol) + ATP = a 1,2-diacyl-sn-glycero-3-phospho-(1D-myo-inositol-3-phosphate) + ADP + H(+)</text>
        <dbReference type="Rhea" id="RHEA:12709"/>
        <dbReference type="ChEBI" id="CHEBI:15378"/>
        <dbReference type="ChEBI" id="CHEBI:30616"/>
        <dbReference type="ChEBI" id="CHEBI:57880"/>
        <dbReference type="ChEBI" id="CHEBI:58088"/>
        <dbReference type="ChEBI" id="CHEBI:456216"/>
        <dbReference type="EC" id="2.7.1.137"/>
    </reaction>
    <physiologicalReaction direction="left-to-right" evidence="6">
        <dbReference type="Rhea" id="RHEA:12710"/>
    </physiologicalReaction>
</comment>
<dbReference type="GO" id="GO:0005942">
    <property type="term" value="C:phosphatidylinositol 3-kinase complex"/>
    <property type="evidence" value="ECO:0007669"/>
    <property type="project" value="TreeGrafter"/>
</dbReference>
<evidence type="ECO:0000259" key="12">
    <source>
        <dbReference type="PROSITE" id="PS50290"/>
    </source>
</evidence>
<evidence type="ECO:0000256" key="1">
    <source>
        <dbReference type="ARBA" id="ARBA00022679"/>
    </source>
</evidence>
<dbReference type="PROSITE" id="PS00916">
    <property type="entry name" value="PI3_4_KINASE_2"/>
    <property type="match status" value="1"/>
</dbReference>